<keyword evidence="3" id="KW-1185">Reference proteome</keyword>
<dbReference type="Proteomes" id="UP001500280">
    <property type="component" value="Unassembled WGS sequence"/>
</dbReference>
<comment type="caution">
    <text evidence="2">The sequence shown here is derived from an EMBL/GenBank/DDBJ whole genome shotgun (WGS) entry which is preliminary data.</text>
</comment>
<feature type="region of interest" description="Disordered" evidence="1">
    <location>
        <begin position="44"/>
        <end position="70"/>
    </location>
</feature>
<dbReference type="RefSeq" id="WP_344155663.1">
    <property type="nucleotide sequence ID" value="NZ_BAAANF010000016.1"/>
</dbReference>
<reference evidence="2 3" key="1">
    <citation type="journal article" date="2019" name="Int. J. Syst. Evol. Microbiol.">
        <title>The Global Catalogue of Microorganisms (GCM) 10K type strain sequencing project: providing services to taxonomists for standard genome sequencing and annotation.</title>
        <authorList>
            <consortium name="The Broad Institute Genomics Platform"/>
            <consortium name="The Broad Institute Genome Sequencing Center for Infectious Disease"/>
            <person name="Wu L."/>
            <person name="Ma J."/>
        </authorList>
    </citation>
    <scope>NUCLEOTIDE SEQUENCE [LARGE SCALE GENOMIC DNA]</scope>
    <source>
        <strain evidence="2 3">JCM 14307</strain>
    </source>
</reference>
<sequence length="107" mass="11388">MWPRSQGVSTAIRQGTCADCATGRRTIGGSKRRFEPAFACERGGSEPDGLYDEMERLGPDVDDTGGDDNIGPVQEAAYALMEHLTGVRLTAEHFAGSFVTGLVKLPG</sequence>
<evidence type="ECO:0000256" key="1">
    <source>
        <dbReference type="SAM" id="MobiDB-lite"/>
    </source>
</evidence>
<name>A0ABN2HYI1_9ACTN</name>
<dbReference type="Pfam" id="PF20062">
    <property type="entry name" value="DUF6461"/>
    <property type="match status" value="1"/>
</dbReference>
<proteinExistence type="predicted"/>
<evidence type="ECO:0000313" key="2">
    <source>
        <dbReference type="EMBL" id="GAA1695522.1"/>
    </source>
</evidence>
<evidence type="ECO:0000313" key="3">
    <source>
        <dbReference type="Proteomes" id="UP001500280"/>
    </source>
</evidence>
<gene>
    <name evidence="2" type="ORF">GCM10009745_46650</name>
</gene>
<accession>A0ABN2HYI1</accession>
<organism evidence="2 3">
    <name type="scientific">Kribbella yunnanensis</name>
    <dbReference type="NCBI Taxonomy" id="190194"/>
    <lineage>
        <taxon>Bacteria</taxon>
        <taxon>Bacillati</taxon>
        <taxon>Actinomycetota</taxon>
        <taxon>Actinomycetes</taxon>
        <taxon>Propionibacteriales</taxon>
        <taxon>Kribbellaceae</taxon>
        <taxon>Kribbella</taxon>
    </lineage>
</organism>
<protein>
    <submittedName>
        <fullName evidence="2">Uncharacterized protein</fullName>
    </submittedName>
</protein>
<dbReference type="InterPro" id="IPR045592">
    <property type="entry name" value="DUF6461"/>
</dbReference>
<dbReference type="EMBL" id="BAAANF010000016">
    <property type="protein sequence ID" value="GAA1695522.1"/>
    <property type="molecule type" value="Genomic_DNA"/>
</dbReference>